<proteinExistence type="predicted"/>
<comment type="caution">
    <text evidence="1">The sequence shown here is derived from an EMBL/GenBank/DDBJ whole genome shotgun (WGS) entry which is preliminary data.</text>
</comment>
<protein>
    <submittedName>
        <fullName evidence="1">Uncharacterized protein</fullName>
    </submittedName>
</protein>
<name>A0ACB6V354_9ASCO</name>
<keyword evidence="2" id="KW-1185">Reference proteome</keyword>
<dbReference type="Proteomes" id="UP000744676">
    <property type="component" value="Unassembled WGS sequence"/>
</dbReference>
<accession>A0ACB6V354</accession>
<sequence>MLDNDAIGVREALTTTPKDRCNGDGTATIDDDNIQLRLTTTSKQFNARPIPPKYKVRVMSPLQFLGGYIGAAAPQFSFDQFVNELHMGSVYLEEQPRIDKEQQPQRRPPLPLARPRSTVRFGGTASGALRDRSSVAANDARLATKLTQPYEFEITREAVDAAPTRFAQRLVERMHARAAANGPRRRKAKRQPSGGNGSSNTIAATLQTSGAARTVSRTRSTGHGNVAAMLQSMSVPTQSNSCPPSVAAAKSLDVTSPETEAGSASSGLKPAVICALLESSQEDEPAPQRKRRLGAGPPVHQTTISVPHDNTLVPIRAEKRNSTSAVPAGKTTSTGSMTRYHKIDSFFVTSPTCSFDKAAAPLPPPAPPAGILGSRVANKYEVISIGSSDDDDYNPANPHDSGHHGVGLSGGSSNDDCEIVVGPLQSSAGADPRGKPLAPVTITTSTAAAIIGVIASPLAVILDDTDEDPATKTDVDSDIEIVELG</sequence>
<evidence type="ECO:0000313" key="1">
    <source>
        <dbReference type="EMBL" id="KAF5096371.1"/>
    </source>
</evidence>
<evidence type="ECO:0000313" key="2">
    <source>
        <dbReference type="Proteomes" id="UP000744676"/>
    </source>
</evidence>
<organism evidence="1 2">
    <name type="scientific">Geotrichum galactomycetum</name>
    <dbReference type="NCBI Taxonomy" id="27317"/>
    <lineage>
        <taxon>Eukaryota</taxon>
        <taxon>Fungi</taxon>
        <taxon>Dikarya</taxon>
        <taxon>Ascomycota</taxon>
        <taxon>Saccharomycotina</taxon>
        <taxon>Dipodascomycetes</taxon>
        <taxon>Dipodascales</taxon>
        <taxon>Dipodascaceae</taxon>
        <taxon>Geotrichum</taxon>
    </lineage>
</organism>
<dbReference type="EMBL" id="QVQA01000091">
    <property type="protein sequence ID" value="KAF5096371.1"/>
    <property type="molecule type" value="Genomic_DNA"/>
</dbReference>
<reference evidence="1 2" key="1">
    <citation type="journal article" date="2020" name="Front. Microbiol.">
        <title>Phenotypic and Genetic Characterization of the Cheese Ripening Yeast Geotrichum candidum.</title>
        <authorList>
            <person name="Perkins V."/>
            <person name="Vignola S."/>
            <person name="Lessard M.H."/>
            <person name="Plante P.L."/>
            <person name="Corbeil J."/>
            <person name="Dugat-Bony E."/>
            <person name="Frenette M."/>
            <person name="Labrie S."/>
        </authorList>
    </citation>
    <scope>NUCLEOTIDE SEQUENCE [LARGE SCALE GENOMIC DNA]</scope>
    <source>
        <strain evidence="1 2">LMA-1147</strain>
    </source>
</reference>
<gene>
    <name evidence="1" type="ORF">D0Z00_002795</name>
</gene>